<feature type="binding site" evidence="5">
    <location>
        <position position="320"/>
    </location>
    <ligand>
        <name>Ca(2+)</name>
        <dbReference type="ChEBI" id="CHEBI:29108"/>
    </ligand>
</feature>
<dbReference type="InterPro" id="IPR014395">
    <property type="entry name" value="Pen/GL7ACA/AHL_acylase"/>
</dbReference>
<dbReference type="GO" id="GO:0017000">
    <property type="term" value="P:antibiotic biosynthetic process"/>
    <property type="evidence" value="ECO:0007669"/>
    <property type="project" value="InterPro"/>
</dbReference>
<evidence type="ECO:0000256" key="5">
    <source>
        <dbReference type="PIRSR" id="PIRSR001227-2"/>
    </source>
</evidence>
<dbReference type="InterPro" id="IPR043146">
    <property type="entry name" value="Penicillin_amidase_N_B-knob"/>
</dbReference>
<comment type="cofactor">
    <cofactor evidence="5">
        <name>Ca(2+)</name>
        <dbReference type="ChEBI" id="CHEBI:29108"/>
    </cofactor>
    <text evidence="5">Binds 1 Ca(2+) ion per dimer.</text>
</comment>
<reference evidence="6 7" key="1">
    <citation type="submission" date="2018-10" db="EMBL/GenBank/DDBJ databases">
        <title>Comparative analysis of microorganisms from saline springs in Andes Mountain Range, Colombia.</title>
        <authorList>
            <person name="Rubin E."/>
        </authorList>
    </citation>
    <scope>NUCLEOTIDE SEQUENCE [LARGE SCALE GENOMIC DNA]</scope>
    <source>
        <strain evidence="6 7">USBA 36</strain>
    </source>
</reference>
<sequence>MRRWLKRIGLAAGILLLLVIIAGTGGFFWLRTSLPQTEGTAPLPGLAADVSVIRDEFGVPTIRAASEADAYRALGYVHAQDRLWQMEQMRRLGAGRLSELTGSATLEYDRLMRTLGLYRLAERGVEQASPALREALDAYAEGVNTWLDTHKGALPPEFVLLRHRPEPWRPADSLVWGKLMAMQLTGNWHAELKRAQLSPYFTPRQIEQLWRTDPEAQHVPAAMAPLPSGLAARVLAALPPALTPRRASNIWALDGSRTTSGKPLLANDPHLGLTNPALWYLARIEVPGLTLAGATVPGVPMHLIGHNEKVAWGFTTTHGDTSDIFIEKIDPADAGRYQSPDGSVAFESREEIIKLRGGEEVTVTIRASRHGPIVSDTHGGSRQALAAYGKPEEFALALSATLLDPDDRTAEALFRMNRAESAVDFRTALRDFHAPQQNIAFADIEGSIGMVTAGKVPVRRFGDGFLPAPGWTGEYDWASFLPYEELPQHFNPPSGRVMNANNDVTGPDYPHYLGRSFDTPHRARRIAEQLDGKDNADMRAMTALQYDALDLAAPELLTVILPMLPDGPARQLLSGWDGQMLRDRPEPLLYHGWLRHLPKRLLADEFAPTGQEVPWLANHQLAGMLRGEGGWCDDISTADRQESCTDIARAALDDAITELSADYGAEMMAWRWGDAHRARFSGMVLGRIPLLGPLFDVVVETDGSNTTVNRGTSRLDNDDAPYRHVHGAGLRVVFDLSSLDDSLFIQAPGQSANPFSPHYDDLAGDWSVGRYLRVTAPQGQAMRELRLTPAP</sequence>
<dbReference type="InterPro" id="IPR023343">
    <property type="entry name" value="Penicillin_amidase_dom1"/>
</dbReference>
<dbReference type="Proteomes" id="UP000277424">
    <property type="component" value="Unassembled WGS sequence"/>
</dbReference>
<protein>
    <submittedName>
        <fullName evidence="6">Penicillin amidase</fullName>
    </submittedName>
</protein>
<dbReference type="AlphaFoldDB" id="A0A420WPM2"/>
<dbReference type="Gene3D" id="1.10.1400.10">
    <property type="match status" value="1"/>
</dbReference>
<feature type="binding site" evidence="5">
    <location>
        <position position="323"/>
    </location>
    <ligand>
        <name>Ca(2+)</name>
        <dbReference type="ChEBI" id="CHEBI:29108"/>
    </ligand>
</feature>
<evidence type="ECO:0000313" key="6">
    <source>
        <dbReference type="EMBL" id="RKQ72930.1"/>
    </source>
</evidence>
<dbReference type="PANTHER" id="PTHR34218">
    <property type="entry name" value="PEPTIDASE S45 PENICILLIN AMIDASE"/>
    <property type="match status" value="1"/>
</dbReference>
<dbReference type="Gene3D" id="3.60.20.10">
    <property type="entry name" value="Glutamine Phosphoribosylpyrophosphate, subunit 1, domain 1"/>
    <property type="match status" value="1"/>
</dbReference>
<proteinExistence type="inferred from homology"/>
<feature type="active site" description="Nucleophile" evidence="4">
    <location>
        <position position="248"/>
    </location>
</feature>
<keyword evidence="2" id="KW-0378">Hydrolase</keyword>
<dbReference type="GO" id="GO:0046872">
    <property type="term" value="F:metal ion binding"/>
    <property type="evidence" value="ECO:0007669"/>
    <property type="project" value="UniProtKB-KW"/>
</dbReference>
<keyword evidence="5" id="KW-0479">Metal-binding</keyword>
<evidence type="ECO:0000313" key="7">
    <source>
        <dbReference type="Proteomes" id="UP000277424"/>
    </source>
</evidence>
<dbReference type="OrthoDB" id="9760084at2"/>
<dbReference type="Gene3D" id="1.10.439.10">
    <property type="entry name" value="Penicillin Amidohydrolase, domain 1"/>
    <property type="match status" value="1"/>
</dbReference>
<dbReference type="CDD" id="cd03747">
    <property type="entry name" value="Ntn_PGA_like"/>
    <property type="match status" value="1"/>
</dbReference>
<comment type="similarity">
    <text evidence="1">Belongs to the peptidase S45 family.</text>
</comment>
<accession>A0A420WPM2</accession>
<organism evidence="6 7">
    <name type="scientific">Oceanibaculum indicum</name>
    <dbReference type="NCBI Taxonomy" id="526216"/>
    <lineage>
        <taxon>Bacteria</taxon>
        <taxon>Pseudomonadati</taxon>
        <taxon>Pseudomonadota</taxon>
        <taxon>Alphaproteobacteria</taxon>
        <taxon>Rhodospirillales</taxon>
        <taxon>Oceanibaculaceae</taxon>
        <taxon>Oceanibaculum</taxon>
    </lineage>
</organism>
<gene>
    <name evidence="6" type="ORF">BCL74_0700</name>
</gene>
<name>A0A420WPM2_9PROT</name>
<evidence type="ECO:0000256" key="1">
    <source>
        <dbReference type="ARBA" id="ARBA00006586"/>
    </source>
</evidence>
<dbReference type="InterPro" id="IPR002692">
    <property type="entry name" value="S45"/>
</dbReference>
<dbReference type="Gene3D" id="2.30.120.10">
    <property type="match status" value="1"/>
</dbReference>
<dbReference type="EMBL" id="RBIG01000001">
    <property type="protein sequence ID" value="RKQ72930.1"/>
    <property type="molecule type" value="Genomic_DNA"/>
</dbReference>
<comment type="caution">
    <text evidence="6">The sequence shown here is derived from an EMBL/GenBank/DDBJ whole genome shotgun (WGS) entry which is preliminary data.</text>
</comment>
<dbReference type="PANTHER" id="PTHR34218:SF4">
    <property type="entry name" value="ACYL-HOMOSERINE LACTONE ACYLASE QUIP"/>
    <property type="match status" value="1"/>
</dbReference>
<dbReference type="GO" id="GO:0016811">
    <property type="term" value="F:hydrolase activity, acting on carbon-nitrogen (but not peptide) bonds, in linear amides"/>
    <property type="evidence" value="ECO:0007669"/>
    <property type="project" value="InterPro"/>
</dbReference>
<dbReference type="InterPro" id="IPR029055">
    <property type="entry name" value="Ntn_hydrolases_N"/>
</dbReference>
<dbReference type="InterPro" id="IPR043147">
    <property type="entry name" value="Penicillin_amidase_A-knob"/>
</dbReference>
<dbReference type="Pfam" id="PF01804">
    <property type="entry name" value="Penicil_amidase"/>
    <property type="match status" value="1"/>
</dbReference>
<evidence type="ECO:0000256" key="3">
    <source>
        <dbReference type="ARBA" id="ARBA00023145"/>
    </source>
</evidence>
<dbReference type="RefSeq" id="WP_121217592.1">
    <property type="nucleotide sequence ID" value="NZ_RBIG01000001.1"/>
</dbReference>
<evidence type="ECO:0000256" key="4">
    <source>
        <dbReference type="PIRSR" id="PIRSR001227-1"/>
    </source>
</evidence>
<evidence type="ECO:0000256" key="2">
    <source>
        <dbReference type="ARBA" id="ARBA00022801"/>
    </source>
</evidence>
<dbReference type="SUPFAM" id="SSF56235">
    <property type="entry name" value="N-terminal nucleophile aminohydrolases (Ntn hydrolases)"/>
    <property type="match status" value="1"/>
</dbReference>
<keyword evidence="3" id="KW-0865">Zymogen</keyword>
<feature type="binding site" evidence="5">
    <location>
        <position position="191"/>
    </location>
    <ligand>
        <name>Ca(2+)</name>
        <dbReference type="ChEBI" id="CHEBI:29108"/>
    </ligand>
</feature>
<dbReference type="PIRSF" id="PIRSF001227">
    <property type="entry name" value="Pen_acylase"/>
    <property type="match status" value="1"/>
</dbReference>
<keyword evidence="5" id="KW-0106">Calcium</keyword>